<dbReference type="WBParaSite" id="TCLT_0000351101-mRNA-1">
    <property type="protein sequence ID" value="TCLT_0000351101-mRNA-1"/>
    <property type="gene ID" value="TCLT_0000351101"/>
</dbReference>
<organism evidence="4">
    <name type="scientific">Thelazia callipaeda</name>
    <name type="common">Oriental eyeworm</name>
    <name type="synonym">Parasitic nematode</name>
    <dbReference type="NCBI Taxonomy" id="103827"/>
    <lineage>
        <taxon>Eukaryota</taxon>
        <taxon>Metazoa</taxon>
        <taxon>Ecdysozoa</taxon>
        <taxon>Nematoda</taxon>
        <taxon>Chromadorea</taxon>
        <taxon>Rhabditida</taxon>
        <taxon>Spirurina</taxon>
        <taxon>Spiruromorpha</taxon>
        <taxon>Thelazioidea</taxon>
        <taxon>Thelaziidae</taxon>
        <taxon>Thelazia</taxon>
    </lineage>
</organism>
<feature type="compositionally biased region" description="Polar residues" evidence="1">
    <location>
        <begin position="67"/>
        <end position="82"/>
    </location>
</feature>
<feature type="compositionally biased region" description="Gly residues" evidence="1">
    <location>
        <begin position="1"/>
        <end position="13"/>
    </location>
</feature>
<gene>
    <name evidence="2" type="ORF">TCLT_LOCUS3504</name>
</gene>
<sequence length="174" mass="18500">DFGVNKGGCGSGNNAGCKGTERGGHGAYGLGISNGNSNEGSNGNLEDFNNENNDCQMSPEGCPAPYSLTQGTNSIESLNEENSLPPPPPPPPPLPLLETDLSGTHTQQKIAPVVSKLKQHEQHEEIKLMQQPSPLAFSSALMPLGDGQLWKGHQFIRASQPIHPLPLNMFSFFA</sequence>
<name>A0A0N5CTF1_THECL</name>
<proteinExistence type="predicted"/>
<reference evidence="2 3" key="2">
    <citation type="submission" date="2018-11" db="EMBL/GenBank/DDBJ databases">
        <authorList>
            <consortium name="Pathogen Informatics"/>
        </authorList>
    </citation>
    <scope>NUCLEOTIDE SEQUENCE [LARGE SCALE GENOMIC DNA]</scope>
</reference>
<evidence type="ECO:0000313" key="3">
    <source>
        <dbReference type="Proteomes" id="UP000276776"/>
    </source>
</evidence>
<feature type="region of interest" description="Disordered" evidence="1">
    <location>
        <begin position="1"/>
        <end position="106"/>
    </location>
</feature>
<keyword evidence="3" id="KW-1185">Reference proteome</keyword>
<feature type="compositionally biased region" description="Low complexity" evidence="1">
    <location>
        <begin position="30"/>
        <end position="54"/>
    </location>
</feature>
<reference evidence="4" key="1">
    <citation type="submission" date="2017-02" db="UniProtKB">
        <authorList>
            <consortium name="WormBaseParasite"/>
        </authorList>
    </citation>
    <scope>IDENTIFICATION</scope>
</reference>
<dbReference type="Proteomes" id="UP000276776">
    <property type="component" value="Unassembled WGS sequence"/>
</dbReference>
<protein>
    <submittedName>
        <fullName evidence="2 4">Uncharacterized protein</fullName>
    </submittedName>
</protein>
<dbReference type="AlphaFoldDB" id="A0A0N5CTF1"/>
<dbReference type="EMBL" id="UYYF01001629">
    <property type="protein sequence ID" value="VDN00015.1"/>
    <property type="molecule type" value="Genomic_DNA"/>
</dbReference>
<accession>A0A0N5CTF1</accession>
<evidence type="ECO:0000256" key="1">
    <source>
        <dbReference type="SAM" id="MobiDB-lite"/>
    </source>
</evidence>
<feature type="compositionally biased region" description="Pro residues" evidence="1">
    <location>
        <begin position="84"/>
        <end position="95"/>
    </location>
</feature>
<evidence type="ECO:0000313" key="4">
    <source>
        <dbReference type="WBParaSite" id="TCLT_0000351101-mRNA-1"/>
    </source>
</evidence>
<evidence type="ECO:0000313" key="2">
    <source>
        <dbReference type="EMBL" id="VDN00015.1"/>
    </source>
</evidence>